<evidence type="ECO:0000256" key="3">
    <source>
        <dbReference type="ARBA" id="ARBA00022692"/>
    </source>
</evidence>
<keyword evidence="10" id="KW-1185">Reference proteome</keyword>
<evidence type="ECO:0000256" key="6">
    <source>
        <dbReference type="ARBA" id="ARBA00023136"/>
    </source>
</evidence>
<evidence type="ECO:0000313" key="10">
    <source>
        <dbReference type="Proteomes" id="UP000887577"/>
    </source>
</evidence>
<sequence>MSLQRVLLLFGTLFIIFSGSCYGLRFRLNSGDRQCLREEIHKNVVLTGEYELSEAMGSHASIHVTDTRGHTLYKRENFPDTKGKFAFTADEYDIFEICITAHALPNNQRVEREVYLVMKHGVEAKSYDDIAKAEKLKPLEVELRRLEDLSDSIVNDFAYMRQREEEMRGTNESTNNRVLYLSIFSMLVLLALALWQVLYLRRYFKAKKLID</sequence>
<reference evidence="11" key="1">
    <citation type="submission" date="2022-11" db="UniProtKB">
        <authorList>
            <consortium name="WormBaseParasite"/>
        </authorList>
    </citation>
    <scope>IDENTIFICATION</scope>
</reference>
<dbReference type="AlphaFoldDB" id="A0A914Z737"/>
<keyword evidence="5 8" id="KW-1133">Transmembrane helix</keyword>
<dbReference type="PANTHER" id="PTHR22811">
    <property type="entry name" value="TRANSMEMBRANE EMP24 DOMAIN-CONTAINING PROTEIN"/>
    <property type="match status" value="1"/>
</dbReference>
<dbReference type="InterPro" id="IPR009038">
    <property type="entry name" value="GOLD_dom"/>
</dbReference>
<evidence type="ECO:0000256" key="7">
    <source>
        <dbReference type="RuleBase" id="RU003827"/>
    </source>
</evidence>
<keyword evidence="3 7" id="KW-0812">Transmembrane</keyword>
<dbReference type="GO" id="GO:0016020">
    <property type="term" value="C:membrane"/>
    <property type="evidence" value="ECO:0007669"/>
    <property type="project" value="UniProtKB-SubCell"/>
</dbReference>
<comment type="similarity">
    <text evidence="2 7">Belongs to the EMP24/GP25L family.</text>
</comment>
<comment type="subcellular location">
    <subcellularLocation>
        <location evidence="1 7">Membrane</location>
        <topology evidence="1 7">Single-pass type I membrane protein</topology>
    </subcellularLocation>
</comment>
<evidence type="ECO:0000313" key="11">
    <source>
        <dbReference type="WBParaSite" id="PSU_v2.g7709.t1"/>
    </source>
</evidence>
<evidence type="ECO:0000256" key="2">
    <source>
        <dbReference type="ARBA" id="ARBA00007104"/>
    </source>
</evidence>
<dbReference type="PROSITE" id="PS50866">
    <property type="entry name" value="GOLD"/>
    <property type="match status" value="1"/>
</dbReference>
<name>A0A914Z737_9BILA</name>
<evidence type="ECO:0000259" key="9">
    <source>
        <dbReference type="PROSITE" id="PS50866"/>
    </source>
</evidence>
<evidence type="ECO:0000256" key="5">
    <source>
        <dbReference type="ARBA" id="ARBA00022989"/>
    </source>
</evidence>
<dbReference type="SMART" id="SM01190">
    <property type="entry name" value="EMP24_GP25L"/>
    <property type="match status" value="1"/>
</dbReference>
<dbReference type="PROSITE" id="PS51257">
    <property type="entry name" value="PROKAR_LIPOPROTEIN"/>
    <property type="match status" value="1"/>
</dbReference>
<protein>
    <submittedName>
        <fullName evidence="11">GOLD domain-containing protein</fullName>
    </submittedName>
</protein>
<feature type="transmembrane region" description="Helical" evidence="8">
    <location>
        <begin position="178"/>
        <end position="200"/>
    </location>
</feature>
<accession>A0A914Z737</accession>
<organism evidence="10 11">
    <name type="scientific">Panagrolaimus superbus</name>
    <dbReference type="NCBI Taxonomy" id="310955"/>
    <lineage>
        <taxon>Eukaryota</taxon>
        <taxon>Metazoa</taxon>
        <taxon>Ecdysozoa</taxon>
        <taxon>Nematoda</taxon>
        <taxon>Chromadorea</taxon>
        <taxon>Rhabditida</taxon>
        <taxon>Tylenchina</taxon>
        <taxon>Panagrolaimomorpha</taxon>
        <taxon>Panagrolaimoidea</taxon>
        <taxon>Panagrolaimidae</taxon>
        <taxon>Panagrolaimus</taxon>
    </lineage>
</organism>
<evidence type="ECO:0000256" key="4">
    <source>
        <dbReference type="ARBA" id="ARBA00022729"/>
    </source>
</evidence>
<keyword evidence="6 8" id="KW-0472">Membrane</keyword>
<dbReference type="Pfam" id="PF01105">
    <property type="entry name" value="EMP24_GP25L"/>
    <property type="match status" value="1"/>
</dbReference>
<dbReference type="WBParaSite" id="PSU_v2.g7709.t1">
    <property type="protein sequence ID" value="PSU_v2.g7709.t1"/>
    <property type="gene ID" value="PSU_v2.g7709"/>
</dbReference>
<evidence type="ECO:0000256" key="8">
    <source>
        <dbReference type="SAM" id="Phobius"/>
    </source>
</evidence>
<proteinExistence type="inferred from homology"/>
<dbReference type="Proteomes" id="UP000887577">
    <property type="component" value="Unplaced"/>
</dbReference>
<dbReference type="InterPro" id="IPR015720">
    <property type="entry name" value="Emp24-like"/>
</dbReference>
<keyword evidence="4" id="KW-0732">Signal</keyword>
<feature type="domain" description="GOLD" evidence="9">
    <location>
        <begin position="33"/>
        <end position="145"/>
    </location>
</feature>
<evidence type="ECO:0000256" key="1">
    <source>
        <dbReference type="ARBA" id="ARBA00004479"/>
    </source>
</evidence>